<feature type="transmembrane region" description="Helical" evidence="13">
    <location>
        <begin position="31"/>
        <end position="50"/>
    </location>
</feature>
<keyword evidence="8 13" id="KW-0653">Protein transport</keyword>
<evidence type="ECO:0000256" key="7">
    <source>
        <dbReference type="ARBA" id="ARBA00022795"/>
    </source>
</evidence>
<dbReference type="MEROPS" id="N06.A01"/>
<comment type="subcellular location">
    <subcellularLocation>
        <location evidence="1">Cell inner membrane</location>
        <topology evidence="1">Multi-pass membrane protein</topology>
    </subcellularLocation>
    <subcellularLocation>
        <location evidence="13">Cell membrane</location>
    </subcellularLocation>
</comment>
<dbReference type="RefSeq" id="WP_013136273.1">
    <property type="nucleotide sequence ID" value="NC_014166.1"/>
</dbReference>
<protein>
    <recommendedName>
        <fullName evidence="3 13">Flagellar biosynthetic protein FlhB</fullName>
    </recommendedName>
</protein>
<evidence type="ECO:0000256" key="4">
    <source>
        <dbReference type="ARBA" id="ARBA00022448"/>
    </source>
</evidence>
<dbReference type="GO" id="GO:0044780">
    <property type="term" value="P:bacterial-type flagellum assembly"/>
    <property type="evidence" value="ECO:0007669"/>
    <property type="project" value="InterPro"/>
</dbReference>
<name>D5UZ76_ARCNC</name>
<dbReference type="HOGENOM" id="CLU_041013_1_2_7"/>
<keyword evidence="9 13" id="KW-1133">Transmembrane helix</keyword>
<dbReference type="STRING" id="572480.Arnit_2478"/>
<evidence type="ECO:0000256" key="10">
    <source>
        <dbReference type="ARBA" id="ARBA00023136"/>
    </source>
</evidence>
<feature type="transmembrane region" description="Helical" evidence="13">
    <location>
        <begin position="184"/>
        <end position="206"/>
    </location>
</feature>
<comment type="function">
    <text evidence="12 13">Required for formation of the rod structure in the basal body of the flagellar apparatus. Together with FliI and FliH, may constitute the export apparatus of flagellin.</text>
</comment>
<dbReference type="Pfam" id="PF01312">
    <property type="entry name" value="Bac_export_2"/>
    <property type="match status" value="1"/>
</dbReference>
<feature type="transmembrane region" description="Helical" evidence="13">
    <location>
        <begin position="86"/>
        <end position="112"/>
    </location>
</feature>
<dbReference type="AlphaFoldDB" id="D5UZ76"/>
<dbReference type="PANTHER" id="PTHR30531">
    <property type="entry name" value="FLAGELLAR BIOSYNTHETIC PROTEIN FLHB"/>
    <property type="match status" value="1"/>
</dbReference>
<feature type="compositionally biased region" description="Basic and acidic residues" evidence="14">
    <location>
        <begin position="1"/>
        <end position="21"/>
    </location>
</feature>
<dbReference type="OrthoDB" id="9807950at2"/>
<dbReference type="NCBIfam" id="TIGR00328">
    <property type="entry name" value="flhB"/>
    <property type="match status" value="1"/>
</dbReference>
<dbReference type="eggNOG" id="COG1377">
    <property type="taxonomic scope" value="Bacteria"/>
</dbReference>
<feature type="transmembrane region" description="Helical" evidence="13">
    <location>
        <begin position="144"/>
        <end position="164"/>
    </location>
</feature>
<dbReference type="FunFam" id="3.40.1690.10:FF:000001">
    <property type="entry name" value="Flagellar biosynthetic protein FlhB"/>
    <property type="match status" value="1"/>
</dbReference>
<keyword evidence="7 13" id="KW-1005">Bacterial flagellum biogenesis</keyword>
<dbReference type="InterPro" id="IPR006136">
    <property type="entry name" value="FlhB"/>
</dbReference>
<sequence>MADDTDKTEEPTAKKLEKARGEGNVPKSGEVVGAAILLFGTVYMLFWSTYTYDSIKKLMIYIFNKIGQELTSTDYYNMTNAIITTIFYSLAPFFLVVILLAIILNVVQFGFLTNPIKLKFEKLNPVSGLKGLFSLKKLLEATKLLAKLTLIVFVMTILFGLTYKGFIAMMDKDITSSLDAMFTLLLYFVGAILFIVILFAIIDYFFTRHYYFKSLKMSKEEVKDEHKNMEGDPKVKAKIKGIQYKLHYERMRASAKDADVVITNPTHYSVALQYDSAVNSAPKVVAKGIDFLALKIRDVAKENKIPIIENPALARALYDQIQIDQEIPGEFYQAMAEVFSYVFELNKNKR</sequence>
<dbReference type="EMBL" id="CP001999">
    <property type="protein sequence ID" value="ADG94128.1"/>
    <property type="molecule type" value="Genomic_DNA"/>
</dbReference>
<evidence type="ECO:0000256" key="8">
    <source>
        <dbReference type="ARBA" id="ARBA00022927"/>
    </source>
</evidence>
<evidence type="ECO:0000313" key="16">
    <source>
        <dbReference type="Proteomes" id="UP000000939"/>
    </source>
</evidence>
<proteinExistence type="inferred from homology"/>
<accession>D5UZ76</accession>
<keyword evidence="15" id="KW-0966">Cell projection</keyword>
<dbReference type="Proteomes" id="UP000000939">
    <property type="component" value="Chromosome"/>
</dbReference>
<comment type="similarity">
    <text evidence="2 13">Belongs to the type III secretion exporter family.</text>
</comment>
<dbReference type="Gene3D" id="3.40.1690.10">
    <property type="entry name" value="secretion proteins EscU"/>
    <property type="match status" value="1"/>
</dbReference>
<evidence type="ECO:0000256" key="1">
    <source>
        <dbReference type="ARBA" id="ARBA00004429"/>
    </source>
</evidence>
<dbReference type="PANTHER" id="PTHR30531:SF12">
    <property type="entry name" value="FLAGELLAR BIOSYNTHETIC PROTEIN FLHB"/>
    <property type="match status" value="1"/>
</dbReference>
<evidence type="ECO:0000256" key="12">
    <source>
        <dbReference type="ARBA" id="ARBA00025078"/>
    </source>
</evidence>
<dbReference type="SUPFAM" id="SSF160544">
    <property type="entry name" value="EscU C-terminal domain-like"/>
    <property type="match status" value="1"/>
</dbReference>
<evidence type="ECO:0000256" key="11">
    <source>
        <dbReference type="ARBA" id="ARBA00023225"/>
    </source>
</evidence>
<evidence type="ECO:0000256" key="9">
    <source>
        <dbReference type="ARBA" id="ARBA00022989"/>
    </source>
</evidence>
<keyword evidence="16" id="KW-1185">Reference proteome</keyword>
<gene>
    <name evidence="13" type="primary">flhB</name>
    <name evidence="15" type="ordered locus">Arnit_2478</name>
</gene>
<evidence type="ECO:0000256" key="14">
    <source>
        <dbReference type="SAM" id="MobiDB-lite"/>
    </source>
</evidence>
<reference evidence="15 16" key="1">
    <citation type="journal article" date="2010" name="Stand. Genomic Sci.">
        <title>Complete genome sequence of Arcobacter nitrofigilis type strain (CI).</title>
        <authorList>
            <person name="Pati A."/>
            <person name="Gronow S."/>
            <person name="Lapidus A."/>
            <person name="Copeland A."/>
            <person name="Glavina Del Rio T."/>
            <person name="Nolan M."/>
            <person name="Lucas S."/>
            <person name="Tice H."/>
            <person name="Cheng J.F."/>
            <person name="Han C."/>
            <person name="Chertkov O."/>
            <person name="Bruce D."/>
            <person name="Tapia R."/>
            <person name="Goodwin L."/>
            <person name="Pitluck S."/>
            <person name="Liolios K."/>
            <person name="Ivanova N."/>
            <person name="Mavromatis K."/>
            <person name="Chen A."/>
            <person name="Palaniappan K."/>
            <person name="Land M."/>
            <person name="Hauser L."/>
            <person name="Chang Y.J."/>
            <person name="Jeffries C.D."/>
            <person name="Detter J.C."/>
            <person name="Rohde M."/>
            <person name="Goker M."/>
            <person name="Bristow J."/>
            <person name="Eisen J.A."/>
            <person name="Markowitz V."/>
            <person name="Hugenholtz P."/>
            <person name="Klenk H.P."/>
            <person name="Kyrpides N.C."/>
        </authorList>
    </citation>
    <scope>NUCLEOTIDE SEQUENCE [LARGE SCALE GENOMIC DNA]</scope>
    <source>
        <strain evidence="16">ATCC 33309 / DSM 7299 / CCUG 15893 / LMG 7604 / NCTC 12251 / CI</strain>
    </source>
</reference>
<evidence type="ECO:0000256" key="5">
    <source>
        <dbReference type="ARBA" id="ARBA00022475"/>
    </source>
</evidence>
<dbReference type="PRINTS" id="PR00950">
    <property type="entry name" value="TYPE3IMSPROT"/>
</dbReference>
<keyword evidence="11 13" id="KW-1006">Bacterial flagellum protein export</keyword>
<dbReference type="InterPro" id="IPR029025">
    <property type="entry name" value="T3SS_substrate_exporter_C"/>
</dbReference>
<keyword evidence="10 13" id="KW-0472">Membrane</keyword>
<keyword evidence="15" id="KW-0969">Cilium</keyword>
<keyword evidence="15" id="KW-0282">Flagellum</keyword>
<organism evidence="15 16">
    <name type="scientific">Arcobacter nitrofigilis (strain ATCC 33309 / DSM 7299 / CCUG 15893 / LMG 7604 / NCTC 12251 / CI)</name>
    <name type="common">Campylobacter nitrofigilis</name>
    <dbReference type="NCBI Taxonomy" id="572480"/>
    <lineage>
        <taxon>Bacteria</taxon>
        <taxon>Pseudomonadati</taxon>
        <taxon>Campylobacterota</taxon>
        <taxon>Epsilonproteobacteria</taxon>
        <taxon>Campylobacterales</taxon>
        <taxon>Arcobacteraceae</taxon>
        <taxon>Arcobacter</taxon>
    </lineage>
</organism>
<evidence type="ECO:0000256" key="13">
    <source>
        <dbReference type="RuleBase" id="RU364091"/>
    </source>
</evidence>
<feature type="region of interest" description="Disordered" evidence="14">
    <location>
        <begin position="1"/>
        <end position="24"/>
    </location>
</feature>
<keyword evidence="4 13" id="KW-0813">Transport</keyword>
<dbReference type="InterPro" id="IPR006135">
    <property type="entry name" value="T3SS_substrate_exporter"/>
</dbReference>
<keyword evidence="6 13" id="KW-0812">Transmembrane</keyword>
<keyword evidence="5 13" id="KW-1003">Cell membrane</keyword>
<evidence type="ECO:0000256" key="6">
    <source>
        <dbReference type="ARBA" id="ARBA00022692"/>
    </source>
</evidence>
<dbReference type="KEGG" id="ant:Arnit_2478"/>
<evidence type="ECO:0000256" key="3">
    <source>
        <dbReference type="ARBA" id="ARBA00021622"/>
    </source>
</evidence>
<dbReference type="GO" id="GO:0005886">
    <property type="term" value="C:plasma membrane"/>
    <property type="evidence" value="ECO:0007669"/>
    <property type="project" value="UniProtKB-SubCell"/>
</dbReference>
<dbReference type="GO" id="GO:0009306">
    <property type="term" value="P:protein secretion"/>
    <property type="evidence" value="ECO:0007669"/>
    <property type="project" value="InterPro"/>
</dbReference>
<evidence type="ECO:0000256" key="2">
    <source>
        <dbReference type="ARBA" id="ARBA00010690"/>
    </source>
</evidence>
<evidence type="ECO:0000313" key="15">
    <source>
        <dbReference type="EMBL" id="ADG94128.1"/>
    </source>
</evidence>